<feature type="transmembrane region" description="Helical" evidence="1">
    <location>
        <begin position="12"/>
        <end position="35"/>
    </location>
</feature>
<reference evidence="3" key="1">
    <citation type="submission" date="2018-06" db="EMBL/GenBank/DDBJ databases">
        <authorList>
            <consortium name="Pathogen Informatics"/>
        </authorList>
    </citation>
    <scope>NUCLEOTIDE SEQUENCE [LARGE SCALE GENOMIC DNA]</scope>
    <source>
        <strain evidence="3">NCTC10124</strain>
    </source>
</reference>
<proteinExistence type="predicted"/>
<organism evidence="2 3">
    <name type="scientific">Mycoplasmopsis synoviae</name>
    <name type="common">Mycoplasma synoviae</name>
    <dbReference type="NCBI Taxonomy" id="2109"/>
    <lineage>
        <taxon>Bacteria</taxon>
        <taxon>Bacillati</taxon>
        <taxon>Mycoplasmatota</taxon>
        <taxon>Mycoplasmoidales</taxon>
        <taxon>Metamycoplasmataceae</taxon>
        <taxon>Mycoplasmopsis</taxon>
    </lineage>
</organism>
<feature type="non-terminal residue" evidence="2">
    <location>
        <position position="87"/>
    </location>
</feature>
<sequence length="87" mass="10422">MIKTPKNYFIYLVSIIIFYYQNLNNIITLMSKLFIKNQLLNKHKSNLSESSIIHLNKICEKFNITNAKLYYEGFHNITYKVLINDSW</sequence>
<evidence type="ECO:0000313" key="3">
    <source>
        <dbReference type="Proteomes" id="UP000259328"/>
    </source>
</evidence>
<gene>
    <name evidence="2" type="ORF">NCTC10124_00166</name>
</gene>
<keyword evidence="1" id="KW-0472">Membrane</keyword>
<dbReference type="AlphaFoldDB" id="A0A3B0P657"/>
<keyword evidence="1" id="KW-0812">Transmembrane</keyword>
<dbReference type="EMBL" id="LS991953">
    <property type="protein sequence ID" value="SYV92442.1"/>
    <property type="molecule type" value="Genomic_DNA"/>
</dbReference>
<name>A0A3B0P657_MYCSY</name>
<protein>
    <submittedName>
        <fullName evidence="2">Uncharacterized protein</fullName>
    </submittedName>
</protein>
<evidence type="ECO:0000256" key="1">
    <source>
        <dbReference type="SAM" id="Phobius"/>
    </source>
</evidence>
<dbReference type="Proteomes" id="UP000259328">
    <property type="component" value="Chromosome"/>
</dbReference>
<evidence type="ECO:0000313" key="2">
    <source>
        <dbReference type="EMBL" id="SYV92442.1"/>
    </source>
</evidence>
<keyword evidence="1" id="KW-1133">Transmembrane helix</keyword>
<accession>A0A3B0P657</accession>